<organism evidence="2 3">
    <name type="scientific">Georgenia halophila</name>
    <dbReference type="NCBI Taxonomy" id="620889"/>
    <lineage>
        <taxon>Bacteria</taxon>
        <taxon>Bacillati</taxon>
        <taxon>Actinomycetota</taxon>
        <taxon>Actinomycetes</taxon>
        <taxon>Micrococcales</taxon>
        <taxon>Bogoriellaceae</taxon>
        <taxon>Georgenia</taxon>
    </lineage>
</organism>
<evidence type="ECO:0000313" key="3">
    <source>
        <dbReference type="Proteomes" id="UP001500622"/>
    </source>
</evidence>
<comment type="caution">
    <text evidence="2">The sequence shown here is derived from an EMBL/GenBank/DDBJ whole genome shotgun (WGS) entry which is preliminary data.</text>
</comment>
<keyword evidence="1" id="KW-1133">Transmembrane helix</keyword>
<accession>A0ABP8LJ41</accession>
<keyword evidence="1" id="KW-0472">Membrane</keyword>
<name>A0ABP8LJ41_9MICO</name>
<protein>
    <submittedName>
        <fullName evidence="2">Uncharacterized protein</fullName>
    </submittedName>
</protein>
<proteinExistence type="predicted"/>
<dbReference type="EMBL" id="BAABGN010000012">
    <property type="protein sequence ID" value="GAA4429121.1"/>
    <property type="molecule type" value="Genomic_DNA"/>
</dbReference>
<evidence type="ECO:0000313" key="2">
    <source>
        <dbReference type="EMBL" id="GAA4429121.1"/>
    </source>
</evidence>
<reference evidence="3" key="1">
    <citation type="journal article" date="2019" name="Int. J. Syst. Evol. Microbiol.">
        <title>The Global Catalogue of Microorganisms (GCM) 10K type strain sequencing project: providing services to taxonomists for standard genome sequencing and annotation.</title>
        <authorList>
            <consortium name="The Broad Institute Genomics Platform"/>
            <consortium name="The Broad Institute Genome Sequencing Center for Infectious Disease"/>
            <person name="Wu L."/>
            <person name="Ma J."/>
        </authorList>
    </citation>
    <scope>NUCLEOTIDE SEQUENCE [LARGE SCALE GENOMIC DNA]</scope>
    <source>
        <strain evidence="3">JCM 17810</strain>
    </source>
</reference>
<keyword evidence="3" id="KW-1185">Reference proteome</keyword>
<keyword evidence="1" id="KW-0812">Transmembrane</keyword>
<dbReference type="Proteomes" id="UP001500622">
    <property type="component" value="Unassembled WGS sequence"/>
</dbReference>
<sequence>MVPVAAVALVVRVLGVRVTLLLLVVRTHHGRGIRVDTTVAVDPR</sequence>
<gene>
    <name evidence="2" type="ORF">GCM10023169_31050</name>
</gene>
<feature type="transmembrane region" description="Helical" evidence="1">
    <location>
        <begin position="6"/>
        <end position="25"/>
    </location>
</feature>
<evidence type="ECO:0000256" key="1">
    <source>
        <dbReference type="SAM" id="Phobius"/>
    </source>
</evidence>